<dbReference type="Proteomes" id="UP000814128">
    <property type="component" value="Unassembled WGS sequence"/>
</dbReference>
<keyword evidence="2" id="KW-1185">Reference proteome</keyword>
<organism evidence="1 2">
    <name type="scientific">Vararia minispora EC-137</name>
    <dbReference type="NCBI Taxonomy" id="1314806"/>
    <lineage>
        <taxon>Eukaryota</taxon>
        <taxon>Fungi</taxon>
        <taxon>Dikarya</taxon>
        <taxon>Basidiomycota</taxon>
        <taxon>Agaricomycotina</taxon>
        <taxon>Agaricomycetes</taxon>
        <taxon>Russulales</taxon>
        <taxon>Lachnocladiaceae</taxon>
        <taxon>Vararia</taxon>
    </lineage>
</organism>
<reference evidence="1" key="1">
    <citation type="submission" date="2021-02" db="EMBL/GenBank/DDBJ databases">
        <authorList>
            <consortium name="DOE Joint Genome Institute"/>
            <person name="Ahrendt S."/>
            <person name="Looney B.P."/>
            <person name="Miyauchi S."/>
            <person name="Morin E."/>
            <person name="Drula E."/>
            <person name="Courty P.E."/>
            <person name="Chicoki N."/>
            <person name="Fauchery L."/>
            <person name="Kohler A."/>
            <person name="Kuo A."/>
            <person name="Labutti K."/>
            <person name="Pangilinan J."/>
            <person name="Lipzen A."/>
            <person name="Riley R."/>
            <person name="Andreopoulos W."/>
            <person name="He G."/>
            <person name="Johnson J."/>
            <person name="Barry K.W."/>
            <person name="Grigoriev I.V."/>
            <person name="Nagy L."/>
            <person name="Hibbett D."/>
            <person name="Henrissat B."/>
            <person name="Matheny P.B."/>
            <person name="Labbe J."/>
            <person name="Martin F."/>
        </authorList>
    </citation>
    <scope>NUCLEOTIDE SEQUENCE</scope>
    <source>
        <strain evidence="1">EC-137</strain>
    </source>
</reference>
<feature type="non-terminal residue" evidence="1">
    <location>
        <position position="1"/>
    </location>
</feature>
<evidence type="ECO:0000313" key="1">
    <source>
        <dbReference type="EMBL" id="KAI0027899.1"/>
    </source>
</evidence>
<reference evidence="1" key="2">
    <citation type="journal article" date="2022" name="New Phytol.">
        <title>Evolutionary transition to the ectomycorrhizal habit in the genomes of a hyperdiverse lineage of mushroom-forming fungi.</title>
        <authorList>
            <person name="Looney B."/>
            <person name="Miyauchi S."/>
            <person name="Morin E."/>
            <person name="Drula E."/>
            <person name="Courty P.E."/>
            <person name="Kohler A."/>
            <person name="Kuo A."/>
            <person name="LaButti K."/>
            <person name="Pangilinan J."/>
            <person name="Lipzen A."/>
            <person name="Riley R."/>
            <person name="Andreopoulos W."/>
            <person name="He G."/>
            <person name="Johnson J."/>
            <person name="Nolan M."/>
            <person name="Tritt A."/>
            <person name="Barry K.W."/>
            <person name="Grigoriev I.V."/>
            <person name="Nagy L.G."/>
            <person name="Hibbett D."/>
            <person name="Henrissat B."/>
            <person name="Matheny P.B."/>
            <person name="Labbe J."/>
            <person name="Martin F.M."/>
        </authorList>
    </citation>
    <scope>NUCLEOTIDE SEQUENCE</scope>
    <source>
        <strain evidence="1">EC-137</strain>
    </source>
</reference>
<sequence>KLLWRSDFETNPFPIPVLGDRFFKIPAKAAYGVFGTRLSTRYGIPSLLRSGTR</sequence>
<proteinExistence type="predicted"/>
<comment type="caution">
    <text evidence="1">The sequence shown here is derived from an EMBL/GenBank/DDBJ whole genome shotgun (WGS) entry which is preliminary data.</text>
</comment>
<protein>
    <submittedName>
        <fullName evidence="1">Uncharacterized protein</fullName>
    </submittedName>
</protein>
<name>A0ACB8Q864_9AGAM</name>
<evidence type="ECO:0000313" key="2">
    <source>
        <dbReference type="Proteomes" id="UP000814128"/>
    </source>
</evidence>
<accession>A0ACB8Q864</accession>
<gene>
    <name evidence="1" type="ORF">K488DRAFT_60172</name>
</gene>
<dbReference type="EMBL" id="MU273823">
    <property type="protein sequence ID" value="KAI0027899.1"/>
    <property type="molecule type" value="Genomic_DNA"/>
</dbReference>